<dbReference type="KEGG" id="maj:MAA_11565"/>
<dbReference type="RefSeq" id="XP_011410782.1">
    <property type="nucleotide sequence ID" value="XM_011412480.1"/>
</dbReference>
<accession>A0A0B2XFK1</accession>
<dbReference type="AlphaFoldDB" id="A0A0B2XFK1"/>
<name>A0A0B2XFK1_METRA</name>
<reference evidence="2 3" key="2">
    <citation type="journal article" date="2014" name="Proc. Natl. Acad. Sci. U.S.A.">
        <title>Trajectory and genomic determinants of fungal-pathogen speciation and host adaptation.</title>
        <authorList>
            <person name="Hu X."/>
            <person name="Xiao G."/>
            <person name="Zheng P."/>
            <person name="Shang Y."/>
            <person name="Su Y."/>
            <person name="Zhang X."/>
            <person name="Liu X."/>
            <person name="Zhan S."/>
            <person name="St Leger R.J."/>
            <person name="Wang C."/>
        </authorList>
    </citation>
    <scope>GENOME REANNOTATION</scope>
    <source>
        <strain evidence="3">ARSEF 23 / ATCC MYA-3075</strain>
    </source>
</reference>
<protein>
    <submittedName>
        <fullName evidence="2">Uncharacterized protein</fullName>
    </submittedName>
</protein>
<sequence>MGFVMIFQNAKLEVMAKRVEMYEVSNEASSNGDLVEMKHEPQFDRGPWLPKSSQVSKTLHSFPVTDFEEYAIRCNLTMPRTEWNYFSLTFQHPEDPEPANEDGLRRICHALVERIDIFPTISLRHQDGYLQVLLARVEPHVSVSRASGSLDAVALLSMNLYRLGSTTASQPYDGLWLTFRPEVFLESGNPVLAVVNAGPGPRNQDNTQHRRRRGRN</sequence>
<keyword evidence="3" id="KW-1185">Reference proteome</keyword>
<reference evidence="2 3" key="1">
    <citation type="journal article" date="2011" name="PLoS Genet.">
        <title>Genome sequencing and comparative transcriptomics of the model entomopathogenic fungi Metarhizium anisopliae and M. acridum.</title>
        <authorList>
            <person name="Gao Q."/>
            <person name="Jin K."/>
            <person name="Ying S.H."/>
            <person name="Zhang Y."/>
            <person name="Xiao G."/>
            <person name="Shang Y."/>
            <person name="Duan Z."/>
            <person name="Hu X."/>
            <person name="Xie X.Q."/>
            <person name="Zhou G."/>
            <person name="Peng G."/>
            <person name="Luo Z."/>
            <person name="Huang W."/>
            <person name="Wang B."/>
            <person name="Fang W."/>
            <person name="Wang S."/>
            <person name="Zhong Y."/>
            <person name="Ma L.J."/>
            <person name="St Leger R.J."/>
            <person name="Zhao G.P."/>
            <person name="Pei Y."/>
            <person name="Feng M.G."/>
            <person name="Xia Y."/>
            <person name="Wang C."/>
        </authorList>
    </citation>
    <scope>NUCLEOTIDE SEQUENCE [LARGE SCALE GENOMIC DNA]</scope>
    <source>
        <strain evidence="3">ARSEF 23 / ATCC MYA-3075</strain>
    </source>
</reference>
<evidence type="ECO:0000313" key="3">
    <source>
        <dbReference type="Proteomes" id="UP000002498"/>
    </source>
</evidence>
<evidence type="ECO:0000256" key="1">
    <source>
        <dbReference type="SAM" id="MobiDB-lite"/>
    </source>
</evidence>
<proteinExistence type="predicted"/>
<feature type="region of interest" description="Disordered" evidence="1">
    <location>
        <begin position="195"/>
        <end position="216"/>
    </location>
</feature>
<dbReference type="GeneID" id="23633013"/>
<dbReference type="EMBL" id="ADNJ02000010">
    <property type="protein sequence ID" value="KHO10804.1"/>
    <property type="molecule type" value="Genomic_DNA"/>
</dbReference>
<comment type="caution">
    <text evidence="2">The sequence shown here is derived from an EMBL/GenBank/DDBJ whole genome shotgun (WGS) entry which is preliminary data.</text>
</comment>
<dbReference type="HOGENOM" id="CLU_111227_0_0_1"/>
<gene>
    <name evidence="2" type="ORF">MAA_11565</name>
</gene>
<dbReference type="Proteomes" id="UP000002498">
    <property type="component" value="Unassembled WGS sequence"/>
</dbReference>
<evidence type="ECO:0000313" key="2">
    <source>
        <dbReference type="EMBL" id="KHO10804.1"/>
    </source>
</evidence>
<organism evidence="2 3">
    <name type="scientific">Metarhizium robertsii (strain ARSEF 23 / ATCC MYA-3075)</name>
    <name type="common">Metarhizium anisopliae (strain ARSEF 23)</name>
    <dbReference type="NCBI Taxonomy" id="655844"/>
    <lineage>
        <taxon>Eukaryota</taxon>
        <taxon>Fungi</taxon>
        <taxon>Dikarya</taxon>
        <taxon>Ascomycota</taxon>
        <taxon>Pezizomycotina</taxon>
        <taxon>Sordariomycetes</taxon>
        <taxon>Hypocreomycetidae</taxon>
        <taxon>Hypocreales</taxon>
        <taxon>Clavicipitaceae</taxon>
        <taxon>Metarhizium</taxon>
    </lineage>
</organism>